<gene>
    <name evidence="3" type="ORF">BRX40_16755</name>
    <name evidence="4" type="ORF">CA257_04245</name>
</gene>
<organism evidence="3 5">
    <name type="scientific">Sphingomonas koreensis</name>
    <dbReference type="NCBI Taxonomy" id="93064"/>
    <lineage>
        <taxon>Bacteria</taxon>
        <taxon>Pseudomonadati</taxon>
        <taxon>Pseudomonadota</taxon>
        <taxon>Alphaproteobacteria</taxon>
        <taxon>Sphingomonadales</taxon>
        <taxon>Sphingomonadaceae</taxon>
        <taxon>Sphingomonas</taxon>
    </lineage>
</organism>
<evidence type="ECO:0000313" key="4">
    <source>
        <dbReference type="EMBL" id="RSV06144.1"/>
    </source>
</evidence>
<keyword evidence="1" id="KW-1133">Transmembrane helix</keyword>
<dbReference type="Proteomes" id="UP000185161">
    <property type="component" value="Chromosome"/>
</dbReference>
<evidence type="ECO:0000313" key="5">
    <source>
        <dbReference type="Proteomes" id="UP000185161"/>
    </source>
</evidence>
<evidence type="ECO:0000259" key="2">
    <source>
        <dbReference type="Pfam" id="PF01882"/>
    </source>
</evidence>
<dbReference type="Proteomes" id="UP000286681">
    <property type="component" value="Unassembled WGS sequence"/>
</dbReference>
<dbReference type="PANTHER" id="PTHR33608:SF3">
    <property type="entry name" value="SLR2013 PROTEIN"/>
    <property type="match status" value="1"/>
</dbReference>
<evidence type="ECO:0000256" key="1">
    <source>
        <dbReference type="SAM" id="Phobius"/>
    </source>
</evidence>
<keyword evidence="1" id="KW-0472">Membrane</keyword>
<dbReference type="PANTHER" id="PTHR33608">
    <property type="entry name" value="BLL2464 PROTEIN"/>
    <property type="match status" value="1"/>
</dbReference>
<reference evidence="5" key="2">
    <citation type="submission" date="2016-12" db="EMBL/GenBank/DDBJ databases">
        <title>Whole genome sequencing of Sphingomonas sp. ABOJV.</title>
        <authorList>
            <person name="Conlan S."/>
            <person name="Thomas P.J."/>
            <person name="Mullikin J."/>
            <person name="Palmore T.N."/>
            <person name="Frank K.M."/>
            <person name="Segre J.A."/>
        </authorList>
    </citation>
    <scope>NUCLEOTIDE SEQUENCE [LARGE SCALE GENOMIC DNA]</scope>
    <source>
        <strain evidence="5">ABOJV</strain>
    </source>
</reference>
<dbReference type="Pfam" id="PF01882">
    <property type="entry name" value="DUF58"/>
    <property type="match status" value="1"/>
</dbReference>
<reference evidence="4 6" key="3">
    <citation type="submission" date="2018-07" db="EMBL/GenBank/DDBJ databases">
        <title>Genomic and Epidemiologic Investigation of an Indolent Hospital Outbreak.</title>
        <authorList>
            <person name="Johnson R.C."/>
            <person name="Deming C."/>
            <person name="Conlan S."/>
            <person name="Zellmer C.J."/>
            <person name="Michelin A.V."/>
            <person name="Lee-Lin S."/>
            <person name="Thomas P.J."/>
            <person name="Park M."/>
            <person name="Weingarten R.A."/>
            <person name="Less J."/>
            <person name="Dekker J.P."/>
            <person name="Frank K.M."/>
            <person name="Musser K.A."/>
            <person name="Mcquiston J.R."/>
            <person name="Henderson D.K."/>
            <person name="Lau A.F."/>
            <person name="Palmore T.N."/>
            <person name="Segre J.A."/>
        </authorList>
    </citation>
    <scope>NUCLEOTIDE SEQUENCE [LARGE SCALE GENOMIC DNA]</scope>
    <source>
        <strain evidence="4 6">SK-NIH.Env10_0317</strain>
    </source>
</reference>
<dbReference type="InterPro" id="IPR002881">
    <property type="entry name" value="DUF58"/>
</dbReference>
<dbReference type="RefSeq" id="WP_075152372.1">
    <property type="nucleotide sequence ID" value="NZ_CP018820.1"/>
</dbReference>
<protein>
    <submittedName>
        <fullName evidence="4">DUF58 domain-containing protein</fullName>
    </submittedName>
</protein>
<dbReference type="SUPFAM" id="SSF53300">
    <property type="entry name" value="vWA-like"/>
    <property type="match status" value="1"/>
</dbReference>
<reference evidence="3" key="1">
    <citation type="submission" date="2016-12" db="EMBL/GenBank/DDBJ databases">
        <title>Whole genome sequencing of Sphingomonas koreensis.</title>
        <authorList>
            <person name="Conlan S."/>
            <person name="Thomas P.J."/>
            <person name="Mullikin J."/>
            <person name="Palmore T.N."/>
            <person name="Frank K.M."/>
            <person name="Segre J.A."/>
        </authorList>
    </citation>
    <scope>NUCLEOTIDE SEQUENCE</scope>
    <source>
        <strain evidence="3">ABOJV</strain>
    </source>
</reference>
<dbReference type="OrthoDB" id="9776116at2"/>
<keyword evidence="5" id="KW-1185">Reference proteome</keyword>
<feature type="transmembrane region" description="Helical" evidence="1">
    <location>
        <begin position="33"/>
        <end position="51"/>
    </location>
</feature>
<feature type="domain" description="DUF58" evidence="2">
    <location>
        <begin position="180"/>
        <end position="349"/>
    </location>
</feature>
<dbReference type="GeneID" id="44134212"/>
<dbReference type="KEGG" id="skr:BRX40_16755"/>
<evidence type="ECO:0000313" key="6">
    <source>
        <dbReference type="Proteomes" id="UP000286681"/>
    </source>
</evidence>
<evidence type="ECO:0000313" key="3">
    <source>
        <dbReference type="EMBL" id="APR53841.1"/>
    </source>
</evidence>
<sequence length="415" mass="45317">MIVPTQRAVALVLAGAPLALVLGVMRPDGWLLALLWVFAILVLTVLDGALAPRLREADLAVSPPGSVEVGDRVQLAPAGGGALRYAADVGAPLDPADAPLTWSAARRGTARIARIWGRTGGPLGLAWGQRSRALDEEIRVLPSLRPVREQGMRQFLRSRQFGSRIRPDSGDGTEFQSLTDFQPGMERRAIDWKASARHFSLLAREFRTERDNSVVFAIDCGRAMSEPVDGQPRIDRAVSAALLAAFVALKSGDQVRLFGFAGRPSADSGSVSGTAGFATLHRTAAGIDYGTQESNYTLSLVTLDQRLQRRSLVILFTEFTDPTAAELMIAAAARMLKRHRVLFVLFHDTELDALLGARPDEADDVIRTNIAHSLIRERRIVIERLRRLGIDVLEAAPDDLALALAERYVRDRERP</sequence>
<proteinExistence type="predicted"/>
<accession>A0A1L6JD18</accession>
<dbReference type="EMBL" id="QQWO01000003">
    <property type="protein sequence ID" value="RSV06144.1"/>
    <property type="molecule type" value="Genomic_DNA"/>
</dbReference>
<keyword evidence="1" id="KW-0812">Transmembrane</keyword>
<dbReference type="AlphaFoldDB" id="A0A1L6JD18"/>
<dbReference type="STRING" id="93064.BRX40_16755"/>
<dbReference type="EMBL" id="CP018820">
    <property type="protein sequence ID" value="APR53841.1"/>
    <property type="molecule type" value="Genomic_DNA"/>
</dbReference>
<name>A0A1L6JD18_9SPHN</name>
<dbReference type="InterPro" id="IPR036465">
    <property type="entry name" value="vWFA_dom_sf"/>
</dbReference>